<dbReference type="Pfam" id="PF06769">
    <property type="entry name" value="YoeB_toxin"/>
    <property type="match status" value="1"/>
</dbReference>
<keyword evidence="2" id="KW-1277">Toxin-antitoxin system</keyword>
<evidence type="ECO:0000256" key="6">
    <source>
        <dbReference type="ARBA" id="ARBA00030388"/>
    </source>
</evidence>
<dbReference type="GO" id="GO:0045892">
    <property type="term" value="P:negative regulation of DNA-templated transcription"/>
    <property type="evidence" value="ECO:0007669"/>
    <property type="project" value="TreeGrafter"/>
</dbReference>
<dbReference type="PANTHER" id="PTHR38039:SF1">
    <property type="entry name" value="TOXIN YOEB"/>
    <property type="match status" value="1"/>
</dbReference>
<keyword evidence="5" id="KW-0378">Hydrolase</keyword>
<evidence type="ECO:0000256" key="4">
    <source>
        <dbReference type="ARBA" id="ARBA00022759"/>
    </source>
</evidence>
<dbReference type="GO" id="GO:0016787">
    <property type="term" value="F:hydrolase activity"/>
    <property type="evidence" value="ECO:0007669"/>
    <property type="project" value="UniProtKB-KW"/>
</dbReference>
<dbReference type="EMBL" id="CAIJDE010000057">
    <property type="protein sequence ID" value="CAC9975981.1"/>
    <property type="molecule type" value="Genomic_DNA"/>
</dbReference>
<dbReference type="GO" id="GO:0006401">
    <property type="term" value="P:RNA catabolic process"/>
    <property type="evidence" value="ECO:0007669"/>
    <property type="project" value="InterPro"/>
</dbReference>
<evidence type="ECO:0000256" key="5">
    <source>
        <dbReference type="ARBA" id="ARBA00022801"/>
    </source>
</evidence>
<proteinExistence type="inferred from homology"/>
<comment type="similarity">
    <text evidence="1">Belongs to the YoeB family.</text>
</comment>
<dbReference type="InterPro" id="IPR035093">
    <property type="entry name" value="RelE/ParE_toxin_dom_sf"/>
</dbReference>
<gene>
    <name evidence="7" type="ORF">FLAPXU55_03703</name>
</gene>
<sequence length="93" mass="10516">MGKFRVEVIPEAKNDIAKHLKSGNQSSIKKIAKILEELSETPFEGVGKPEALKHQFSGFWSREINKKDRLIYSVEEEIVTVVVISAMGHYSDK</sequence>
<keyword evidence="3" id="KW-0540">Nuclease</keyword>
<evidence type="ECO:0000256" key="2">
    <source>
        <dbReference type="ARBA" id="ARBA00022649"/>
    </source>
</evidence>
<keyword evidence="8" id="KW-1185">Reference proteome</keyword>
<comment type="caution">
    <text evidence="7">The sequence shown here is derived from an EMBL/GenBank/DDBJ whole genome shotgun (WGS) entry which is preliminary data.</text>
</comment>
<dbReference type="SUPFAM" id="SSF143011">
    <property type="entry name" value="RelE-like"/>
    <property type="match status" value="1"/>
</dbReference>
<name>A0A9N8J471_9FLAO</name>
<protein>
    <recommendedName>
        <fullName evidence="6">Putative mRNA interferase YoeB</fullName>
    </recommendedName>
</protein>
<reference evidence="7 8" key="1">
    <citation type="submission" date="2020-06" db="EMBL/GenBank/DDBJ databases">
        <authorList>
            <person name="Criscuolo A."/>
        </authorList>
    </citation>
    <scope>NUCLEOTIDE SEQUENCE [LARGE SCALE GENOMIC DNA]</scope>
    <source>
        <strain evidence="7">PXU-55</strain>
    </source>
</reference>
<dbReference type="GO" id="GO:0004519">
    <property type="term" value="F:endonuclease activity"/>
    <property type="evidence" value="ECO:0007669"/>
    <property type="project" value="UniProtKB-KW"/>
</dbReference>
<evidence type="ECO:0000256" key="3">
    <source>
        <dbReference type="ARBA" id="ARBA00022722"/>
    </source>
</evidence>
<dbReference type="InterPro" id="IPR009614">
    <property type="entry name" value="YoeB_toxin"/>
</dbReference>
<dbReference type="PANTHER" id="PTHR38039">
    <property type="entry name" value="TOXIN YOEB"/>
    <property type="match status" value="1"/>
</dbReference>
<dbReference type="NCBIfam" id="TIGR02116">
    <property type="entry name" value="toxin_Txe_YoeB"/>
    <property type="match status" value="1"/>
</dbReference>
<evidence type="ECO:0000313" key="7">
    <source>
        <dbReference type="EMBL" id="CAC9975981.1"/>
    </source>
</evidence>
<organism evidence="7 8">
    <name type="scientific">Flavobacterium panici</name>
    <dbReference type="NCBI Taxonomy" id="2654843"/>
    <lineage>
        <taxon>Bacteria</taxon>
        <taxon>Pseudomonadati</taxon>
        <taxon>Bacteroidota</taxon>
        <taxon>Flavobacteriia</taxon>
        <taxon>Flavobacteriales</taxon>
        <taxon>Flavobacteriaceae</taxon>
        <taxon>Flavobacterium</taxon>
    </lineage>
</organism>
<dbReference type="RefSeq" id="WP_180860051.1">
    <property type="nucleotide sequence ID" value="NZ_CAIJDE010000057.1"/>
</dbReference>
<keyword evidence="4" id="KW-0255">Endonuclease</keyword>
<evidence type="ECO:0000256" key="1">
    <source>
        <dbReference type="ARBA" id="ARBA00008172"/>
    </source>
</evidence>
<dbReference type="Proteomes" id="UP000533639">
    <property type="component" value="Unassembled WGS sequence"/>
</dbReference>
<accession>A0A9N8J471</accession>
<dbReference type="Gene3D" id="3.30.2310.20">
    <property type="entry name" value="RelE-like"/>
    <property type="match status" value="1"/>
</dbReference>
<evidence type="ECO:0000313" key="8">
    <source>
        <dbReference type="Proteomes" id="UP000533639"/>
    </source>
</evidence>
<dbReference type="AlphaFoldDB" id="A0A9N8J471"/>